<dbReference type="Gene3D" id="1.10.10.10">
    <property type="entry name" value="Winged helix-like DNA-binding domain superfamily/Winged helix DNA-binding domain"/>
    <property type="match status" value="1"/>
</dbReference>
<dbReference type="InterPro" id="IPR012340">
    <property type="entry name" value="NA-bd_OB-fold"/>
</dbReference>
<organism evidence="2 3">
    <name type="scientific">Thioflavicoccus mobilis 8321</name>
    <dbReference type="NCBI Taxonomy" id="765912"/>
    <lineage>
        <taxon>Bacteria</taxon>
        <taxon>Pseudomonadati</taxon>
        <taxon>Pseudomonadota</taxon>
        <taxon>Gammaproteobacteria</taxon>
        <taxon>Chromatiales</taxon>
        <taxon>Chromatiaceae</taxon>
        <taxon>Thioflavicoccus</taxon>
    </lineage>
</organism>
<dbReference type="AlphaFoldDB" id="L0GVD4"/>
<dbReference type="SMART" id="SM00955">
    <property type="entry name" value="RNB"/>
    <property type="match status" value="1"/>
</dbReference>
<dbReference type="KEGG" id="tmb:Thimo_1953"/>
<dbReference type="Gene3D" id="2.40.50.140">
    <property type="entry name" value="Nucleic acid-binding proteins"/>
    <property type="match status" value="1"/>
</dbReference>
<name>L0GVD4_9GAMM</name>
<dbReference type="HOGENOM" id="CLU_015903_2_0_6"/>
<dbReference type="Pfam" id="PF18614">
    <property type="entry name" value="RNase_II_C_S1"/>
    <property type="match status" value="1"/>
</dbReference>
<evidence type="ECO:0000313" key="2">
    <source>
        <dbReference type="EMBL" id="AGA90718.1"/>
    </source>
</evidence>
<dbReference type="InterPro" id="IPR056404">
    <property type="entry name" value="HTH_RNase_II"/>
</dbReference>
<gene>
    <name evidence="2" type="ORF">Thimo_1953</name>
</gene>
<dbReference type="GO" id="GO:0003723">
    <property type="term" value="F:RNA binding"/>
    <property type="evidence" value="ECO:0007669"/>
    <property type="project" value="InterPro"/>
</dbReference>
<dbReference type="Proteomes" id="UP000010816">
    <property type="component" value="Chromosome"/>
</dbReference>
<dbReference type="GO" id="GO:0000175">
    <property type="term" value="F:3'-5'-RNA exonuclease activity"/>
    <property type="evidence" value="ECO:0007669"/>
    <property type="project" value="TreeGrafter"/>
</dbReference>
<dbReference type="InterPro" id="IPR036388">
    <property type="entry name" value="WH-like_DNA-bd_sf"/>
</dbReference>
<dbReference type="InterPro" id="IPR040596">
    <property type="entry name" value="RNase_II_C_S1"/>
</dbReference>
<evidence type="ECO:0000313" key="3">
    <source>
        <dbReference type="Proteomes" id="UP000010816"/>
    </source>
</evidence>
<dbReference type="GO" id="GO:0006402">
    <property type="term" value="P:mRNA catabolic process"/>
    <property type="evidence" value="ECO:0007669"/>
    <property type="project" value="TreeGrafter"/>
</dbReference>
<dbReference type="RefSeq" id="WP_015280859.1">
    <property type="nucleotide sequence ID" value="NC_019940.1"/>
</dbReference>
<accession>L0GVD4</accession>
<dbReference type="OrthoDB" id="9764149at2"/>
<dbReference type="InterPro" id="IPR050180">
    <property type="entry name" value="RNR_Ribonuclease"/>
</dbReference>
<reference evidence="2 3" key="1">
    <citation type="submission" date="2011-09" db="EMBL/GenBank/DDBJ databases">
        <title>Complete sequence of chromosome of Thioflavicoccus mobilis 8321.</title>
        <authorList>
            <consortium name="US DOE Joint Genome Institute"/>
            <person name="Lucas S."/>
            <person name="Han J."/>
            <person name="Lapidus A."/>
            <person name="Cheng J.-F."/>
            <person name="Goodwin L."/>
            <person name="Pitluck S."/>
            <person name="Peters L."/>
            <person name="Ovchinnikova G."/>
            <person name="Lu M."/>
            <person name="Detter J.C."/>
            <person name="Han C."/>
            <person name="Tapia R."/>
            <person name="Land M."/>
            <person name="Hauser L."/>
            <person name="Kyrpides N."/>
            <person name="Ivanova N."/>
            <person name="Pagani I."/>
            <person name="Vogl K."/>
            <person name="Liu Z."/>
            <person name="Imhoff J."/>
            <person name="Thiel V."/>
            <person name="Frigaard N.-U."/>
            <person name="Bryant D."/>
            <person name="Woyke T."/>
        </authorList>
    </citation>
    <scope>NUCLEOTIDE SEQUENCE [LARGE SCALE GENOMIC DNA]</scope>
    <source>
        <strain evidence="2 3">8321</strain>
    </source>
</reference>
<dbReference type="EMBL" id="CP003051">
    <property type="protein sequence ID" value="AGA90718.1"/>
    <property type="molecule type" value="Genomic_DNA"/>
</dbReference>
<feature type="domain" description="RNB" evidence="1">
    <location>
        <begin position="232"/>
        <end position="504"/>
    </location>
</feature>
<protein>
    <submittedName>
        <fullName evidence="2">Exoribonuclease R</fullName>
    </submittedName>
</protein>
<dbReference type="PANTHER" id="PTHR23355:SF42">
    <property type="entry name" value="RIBONUCLEASE II, CHLOROPLASTIC_MITOCHONDRIAL"/>
    <property type="match status" value="1"/>
</dbReference>
<dbReference type="SUPFAM" id="SSF50249">
    <property type="entry name" value="Nucleic acid-binding proteins"/>
    <property type="match status" value="2"/>
</dbReference>
<dbReference type="GO" id="GO:0000932">
    <property type="term" value="C:P-body"/>
    <property type="evidence" value="ECO:0007669"/>
    <property type="project" value="TreeGrafter"/>
</dbReference>
<proteinExistence type="predicted"/>
<dbReference type="PANTHER" id="PTHR23355">
    <property type="entry name" value="RIBONUCLEASE"/>
    <property type="match status" value="1"/>
</dbReference>
<dbReference type="eggNOG" id="COG0557">
    <property type="taxonomic scope" value="Bacteria"/>
</dbReference>
<sequence length="607" mass="67874">MPHQQPTPRVDSLVLYKLYPARVVAIGEKIEIELEGGQKKRVRPKDIELLHPGPIRSLIELEPCDGEIDEAWSLLEGGETDLKELSELVFDDYSPASSWAVWQHVAAGVHFTGSPAAIRVRSREEVERDRAEREAKAAAEADWREFLDRVRRAQPTVEDRERLVEVERLALAKGEHSRILKALGHQETPQNAHRALVDCGYWPSDYNPYPRRIGVVVEDPQLEVPSLPDEERLDLTHLAAYAIDDEGNEDPDDALSLDGDILWVHVADVAALVSPDSEMEREARARGANLYLPEGVVNMLPSGVTARLGLGLQEVSPALSFGFRCSATGEPINLQVERTWVRVQRLTYEGVEERIDAPPFAAIAAFLTPFRTRREARQAASIELPEVSVRVRDGGVEVRPLARLRSRALVTDAMLMAGEAAAAFCREHEIPIPYACQPAPSSPETPTELSGMYAYRRKLKPTRLAREPEPHAGLGLPVYTRTTSPLRRYSDLLVHHQLRAWLRGESPLTADAVMTRIAEADTAASLVRRAERLSNQHWKLVFLRSQADWRGEGVIVEVDEHKCTVLVPDLAMETRVRLRGDATLNTRVRLALREVDLPELGAIFGSR</sequence>
<dbReference type="Pfam" id="PF23161">
    <property type="entry name" value="HTH_RNase_II"/>
    <property type="match status" value="1"/>
</dbReference>
<dbReference type="InterPro" id="IPR001900">
    <property type="entry name" value="RNase_II/R"/>
</dbReference>
<keyword evidence="3" id="KW-1185">Reference proteome</keyword>
<dbReference type="Pfam" id="PF00773">
    <property type="entry name" value="RNB"/>
    <property type="match status" value="2"/>
</dbReference>
<evidence type="ECO:0000259" key="1">
    <source>
        <dbReference type="SMART" id="SM00955"/>
    </source>
</evidence>
<dbReference type="STRING" id="765912.Thimo_1953"/>